<dbReference type="Gene3D" id="2.40.100.10">
    <property type="entry name" value="Cyclophilin-like"/>
    <property type="match status" value="2"/>
</dbReference>
<keyword evidence="6" id="KW-0092">Biotin</keyword>
<dbReference type="EMBL" id="KI912109">
    <property type="protein sequence ID" value="ETS86272.1"/>
    <property type="molecule type" value="Genomic_DNA"/>
</dbReference>
<keyword evidence="2" id="KW-0436">Ligase</keyword>
<evidence type="ECO:0000256" key="3">
    <source>
        <dbReference type="ARBA" id="ARBA00022741"/>
    </source>
</evidence>
<dbReference type="SUPFAM" id="SSF51246">
    <property type="entry name" value="Rudiment single hybrid motif"/>
    <property type="match status" value="1"/>
</dbReference>
<dbReference type="SUPFAM" id="SSF51230">
    <property type="entry name" value="Single hybrid motif"/>
    <property type="match status" value="1"/>
</dbReference>
<dbReference type="eggNOG" id="KOG0238">
    <property type="taxonomic scope" value="Eukaryota"/>
</dbReference>
<reference evidence="12" key="1">
    <citation type="journal article" date="2015" name="BMC Genomics">
        <title>Genomic and transcriptomic analysis of the endophytic fungus Pestalotiopsis fici reveals its lifestyle and high potential for synthesis of natural products.</title>
        <authorList>
            <person name="Wang X."/>
            <person name="Zhang X."/>
            <person name="Liu L."/>
            <person name="Xiang M."/>
            <person name="Wang W."/>
            <person name="Sun X."/>
            <person name="Che Y."/>
            <person name="Guo L."/>
            <person name="Liu G."/>
            <person name="Guo L."/>
            <person name="Wang C."/>
            <person name="Yin W.B."/>
            <person name="Stadler M."/>
            <person name="Zhang X."/>
            <person name="Liu X."/>
        </authorList>
    </citation>
    <scope>NUCLEOTIDE SEQUENCE [LARGE SCALE GENOMIC DNA]</scope>
    <source>
        <strain evidence="12">W106-1 / CGMCC3.15140</strain>
    </source>
</reference>
<keyword evidence="4" id="KW-0378">Hydrolase</keyword>
<dbReference type="InterPro" id="IPR029000">
    <property type="entry name" value="Cyclophilin-like_dom_sf"/>
</dbReference>
<keyword evidence="3 7" id="KW-0547">Nucleotide-binding</keyword>
<dbReference type="InterPro" id="IPR005481">
    <property type="entry name" value="BC-like_N"/>
</dbReference>
<comment type="cofactor">
    <cofactor evidence="1">
        <name>biotin</name>
        <dbReference type="ChEBI" id="CHEBI:57586"/>
    </cofactor>
</comment>
<dbReference type="GeneID" id="19265113"/>
<organism evidence="11 12">
    <name type="scientific">Pestalotiopsis fici (strain W106-1 / CGMCC3.15140)</name>
    <dbReference type="NCBI Taxonomy" id="1229662"/>
    <lineage>
        <taxon>Eukaryota</taxon>
        <taxon>Fungi</taxon>
        <taxon>Dikarya</taxon>
        <taxon>Ascomycota</taxon>
        <taxon>Pezizomycotina</taxon>
        <taxon>Sordariomycetes</taxon>
        <taxon>Xylariomycetidae</taxon>
        <taxon>Amphisphaeriales</taxon>
        <taxon>Sporocadaceae</taxon>
        <taxon>Pestalotiopsis</taxon>
    </lineage>
</organism>
<dbReference type="SMART" id="SM00878">
    <property type="entry name" value="Biotin_carb_C"/>
    <property type="match status" value="1"/>
</dbReference>
<dbReference type="Pfam" id="PF02682">
    <property type="entry name" value="CT_C_D"/>
    <property type="match status" value="1"/>
</dbReference>
<dbReference type="GO" id="GO:0046872">
    <property type="term" value="F:metal ion binding"/>
    <property type="evidence" value="ECO:0007669"/>
    <property type="project" value="InterPro"/>
</dbReference>
<dbReference type="PROSITE" id="PS00867">
    <property type="entry name" value="CPSASE_2"/>
    <property type="match status" value="1"/>
</dbReference>
<dbReference type="PROSITE" id="PS00866">
    <property type="entry name" value="CPSASE_1"/>
    <property type="match status" value="1"/>
</dbReference>
<feature type="domain" description="Biotin carboxylation" evidence="10">
    <location>
        <begin position="3"/>
        <end position="469"/>
    </location>
</feature>
<dbReference type="GO" id="GO:0016787">
    <property type="term" value="F:hydrolase activity"/>
    <property type="evidence" value="ECO:0007669"/>
    <property type="project" value="UniProtKB-KW"/>
</dbReference>
<feature type="coiled-coil region" evidence="8">
    <location>
        <begin position="1121"/>
        <end position="1148"/>
    </location>
</feature>
<keyword evidence="12" id="KW-1185">Reference proteome</keyword>
<dbReference type="AlphaFoldDB" id="W3XLE3"/>
<keyword evidence="5 7" id="KW-0067">ATP-binding</keyword>
<dbReference type="Pfam" id="PF02626">
    <property type="entry name" value="CT_A_B"/>
    <property type="match status" value="1"/>
</dbReference>
<dbReference type="InterPro" id="IPR011054">
    <property type="entry name" value="Rudment_hybrid_motif"/>
</dbReference>
<dbReference type="Pfam" id="PF00364">
    <property type="entry name" value="Biotin_lipoyl"/>
    <property type="match status" value="1"/>
</dbReference>
<dbReference type="InterPro" id="IPR016185">
    <property type="entry name" value="PreATP-grasp_dom_sf"/>
</dbReference>
<dbReference type="Pfam" id="PF00289">
    <property type="entry name" value="Biotin_carb_N"/>
    <property type="match status" value="1"/>
</dbReference>
<dbReference type="InterPro" id="IPR011761">
    <property type="entry name" value="ATP-grasp"/>
</dbReference>
<sequence length="1250" mass="137295">MDSLRSVLVANRGEIACRLIRGARELQIKTIAIYTDVDAESQHVIAADEAQLLSGDASTAYLDGQLLMSDDREQIISIAKQKGAQAIIPGYGFLSENAEFVRLVVAAGLTFVGPSAETIEMMGLKHTARELAVEAGVPVIPGSKGLLESAGDAVTAAQKLGFPVMLKATAGGGGMGLMVCQNEQDVKQSFEQVQSRGTTLFKNSGVFLEKYYPDSRHIEVQIFGNAQGHVISIGERECSIQRRHQKVIEECPSPFVERNPSLRQKLTKDAISLGERISYGSAGTVEYLVDDHTGNHYFLEMNTRLQVEHGVTEMCYAVDLVHLMLKQADRQLGGSGGLDAQELSNLQAQCLEPRGHAIEARVYAENPARNFAPSPGLLQQVTWELHEQSRIDTWVRSGNVISSMYDPLLAKIMHHAPSRQQAISELIKILKGSQVCGPPTNLDFLLKVVESDDFGTGSTLTRTLDTFSYVPAAIDVVAGGSQTLIQDYPGRPTVGHGFGHAGPMDPIAFRIANSLVGNSVGTEALEITLTGPELLFLGDAIIALCGPPVQASVDSTELPLWIRVRIQAGQRIKIGKLAQGCRLYLAVYGGFLNVAEWFGSKSTNPMVTVGGYQGRALRAGDFLRISAATSLAAMEPVSVPSKLLPRYQYDCWDIQVMSGPYETGYLTTEDIRMITSTEWQVSHNAARGGMRLIGPRPKFARSDGGEGGSHPSNVFEYGYPIGGLNWTGDEPVIFPVDCPDFGGFICSSTVIKADFWKLGQVRSGDRIRFRLVTLEGALECRRRNESFVEAICSAIGDGDWTIVPMFTDLPLAPETAETGFDLLHVIEATDSSPLATYRAGGDDFLLVEYGDGKPDLNHKCRATALRRSIEAMMAKSSSSKDDRLHILNMVGCGNSLMIYYDGLQLSRTRLLGILLDMEKSFGDMSMAKFPNRRFRVPVTFQHKKIDAMMERYMTNQRSKASYLPDPFEFLAANNGLTTDELKRVLLSLESVVIGVGFFMALPESLPVDPRHRLRAPKMNPSRTFTPAGTFSWGGCAIAVYPVDSPGGFMPLGMTMPGVDVYGSKDGFSETRPWMFEDMDLITYYEVSEEEYDRQMLKFRAGSYQFEYEADVFDMGAHNVLLRETQDEVQRTQERIALAQAKMAVLENKLLEEWIAEKKSNETDPGELQKLLEDPANRVIESPVNANVWKVFAQEGDIIRKGQTITILEAMEMEINVNVADDLDAATIYKTLIQPGQSVEAGQACIVVRVS</sequence>
<feature type="domain" description="ATP-grasp" evidence="9">
    <location>
        <begin position="129"/>
        <end position="329"/>
    </location>
</feature>
<dbReference type="Pfam" id="PF02785">
    <property type="entry name" value="Biotin_carb_C"/>
    <property type="match status" value="1"/>
</dbReference>
<dbReference type="HOGENOM" id="CLU_002162_0_2_1"/>
<dbReference type="InterPro" id="IPR005479">
    <property type="entry name" value="CPAse_ATP-bd"/>
</dbReference>
<dbReference type="Gene3D" id="2.40.50.100">
    <property type="match status" value="1"/>
</dbReference>
<dbReference type="InterPro" id="IPR003778">
    <property type="entry name" value="CT_A_B"/>
</dbReference>
<dbReference type="Gene3D" id="3.30.470.20">
    <property type="entry name" value="ATP-grasp fold, B domain"/>
    <property type="match status" value="1"/>
</dbReference>
<dbReference type="SUPFAM" id="SSF50891">
    <property type="entry name" value="Cyclophilin-like"/>
    <property type="match status" value="2"/>
</dbReference>
<keyword evidence="8" id="KW-0175">Coiled coil</keyword>
<dbReference type="OMA" id="TLQMWNR"/>
<gene>
    <name evidence="11" type="ORF">PFICI_00100</name>
</gene>
<name>W3XLE3_PESFW</name>
<dbReference type="SUPFAM" id="SSF160467">
    <property type="entry name" value="PH0987 N-terminal domain-like"/>
    <property type="match status" value="1"/>
</dbReference>
<dbReference type="CDD" id="cd06850">
    <property type="entry name" value="biotinyl_domain"/>
    <property type="match status" value="1"/>
</dbReference>
<dbReference type="InterPro" id="IPR000089">
    <property type="entry name" value="Biotin_lipoyl"/>
</dbReference>
<dbReference type="RefSeq" id="XP_007826872.1">
    <property type="nucleotide sequence ID" value="XM_007828681.1"/>
</dbReference>
<dbReference type="GO" id="GO:0016874">
    <property type="term" value="F:ligase activity"/>
    <property type="evidence" value="ECO:0007669"/>
    <property type="project" value="UniProtKB-KW"/>
</dbReference>
<dbReference type="OrthoDB" id="196847at2759"/>
<evidence type="ECO:0000259" key="9">
    <source>
        <dbReference type="PROSITE" id="PS50975"/>
    </source>
</evidence>
<dbReference type="InterPro" id="IPR011053">
    <property type="entry name" value="Single_hybrid_motif"/>
</dbReference>
<dbReference type="FunFam" id="3.30.1490.20:FF:000003">
    <property type="entry name" value="acetyl-CoA carboxylase isoform X1"/>
    <property type="match status" value="1"/>
</dbReference>
<dbReference type="Proteomes" id="UP000030651">
    <property type="component" value="Unassembled WGS sequence"/>
</dbReference>
<dbReference type="SUPFAM" id="SSF56059">
    <property type="entry name" value="Glutathione synthetase ATP-binding domain-like"/>
    <property type="match status" value="1"/>
</dbReference>
<dbReference type="Pfam" id="PF02786">
    <property type="entry name" value="CPSase_L_D2"/>
    <property type="match status" value="1"/>
</dbReference>
<dbReference type="InterPro" id="IPR011764">
    <property type="entry name" value="Biotin_carboxylation_dom"/>
</dbReference>
<evidence type="ECO:0000313" key="12">
    <source>
        <dbReference type="Proteomes" id="UP000030651"/>
    </source>
</evidence>
<evidence type="ECO:0000256" key="7">
    <source>
        <dbReference type="PROSITE-ProRule" id="PRU00409"/>
    </source>
</evidence>
<evidence type="ECO:0000256" key="4">
    <source>
        <dbReference type="ARBA" id="ARBA00022801"/>
    </source>
</evidence>
<dbReference type="InterPro" id="IPR005482">
    <property type="entry name" value="Biotin_COase_C"/>
</dbReference>
<dbReference type="SUPFAM" id="SSF52440">
    <property type="entry name" value="PreATP-grasp domain"/>
    <property type="match status" value="1"/>
</dbReference>
<evidence type="ECO:0000256" key="2">
    <source>
        <dbReference type="ARBA" id="ARBA00022598"/>
    </source>
</evidence>
<dbReference type="PANTHER" id="PTHR18866">
    <property type="entry name" value="CARBOXYLASE:PYRUVATE/ACETYL-COA/PROPIONYL-COA CARBOXYLASE"/>
    <property type="match status" value="1"/>
</dbReference>
<dbReference type="SMART" id="SM00797">
    <property type="entry name" value="AHS2"/>
    <property type="match status" value="1"/>
</dbReference>
<dbReference type="Gene3D" id="3.30.1360.40">
    <property type="match status" value="1"/>
</dbReference>
<dbReference type="PROSITE" id="PS50975">
    <property type="entry name" value="ATP_GRASP"/>
    <property type="match status" value="1"/>
</dbReference>
<dbReference type="PROSITE" id="PS50979">
    <property type="entry name" value="BC"/>
    <property type="match status" value="1"/>
</dbReference>
<evidence type="ECO:0000256" key="8">
    <source>
        <dbReference type="SAM" id="Coils"/>
    </source>
</evidence>
<dbReference type="GO" id="GO:0005524">
    <property type="term" value="F:ATP binding"/>
    <property type="evidence" value="ECO:0007669"/>
    <property type="project" value="UniProtKB-UniRule"/>
</dbReference>
<evidence type="ECO:0000256" key="5">
    <source>
        <dbReference type="ARBA" id="ARBA00022840"/>
    </source>
</evidence>
<dbReference type="KEGG" id="pfy:PFICI_00100"/>
<evidence type="ECO:0000313" key="11">
    <source>
        <dbReference type="EMBL" id="ETS86272.1"/>
    </source>
</evidence>
<dbReference type="InterPro" id="IPR003833">
    <property type="entry name" value="CT_C_D"/>
</dbReference>
<proteinExistence type="predicted"/>
<evidence type="ECO:0000256" key="1">
    <source>
        <dbReference type="ARBA" id="ARBA00001953"/>
    </source>
</evidence>
<dbReference type="SMART" id="SM00796">
    <property type="entry name" value="AHS1"/>
    <property type="match status" value="1"/>
</dbReference>
<dbReference type="InParanoid" id="W3XLE3"/>
<evidence type="ECO:0000259" key="10">
    <source>
        <dbReference type="PROSITE" id="PS50979"/>
    </source>
</evidence>
<dbReference type="PANTHER" id="PTHR18866:SF128">
    <property type="entry name" value="UREA AMIDOLYASE"/>
    <property type="match status" value="1"/>
</dbReference>
<protein>
    <submittedName>
        <fullName evidence="11">Urea carboxylase</fullName>
    </submittedName>
</protein>
<accession>W3XLE3</accession>
<dbReference type="STRING" id="1229662.W3XLE3"/>
<evidence type="ECO:0000256" key="6">
    <source>
        <dbReference type="ARBA" id="ARBA00023267"/>
    </source>
</evidence>
<dbReference type="InterPro" id="IPR050856">
    <property type="entry name" value="Biotin_carboxylase_complex"/>
</dbReference>